<dbReference type="Pfam" id="PF00881">
    <property type="entry name" value="Nitroreductase"/>
    <property type="match status" value="1"/>
</dbReference>
<feature type="domain" description="Nitroreductase" evidence="4">
    <location>
        <begin position="28"/>
        <end position="195"/>
    </location>
</feature>
<dbReference type="Gene3D" id="3.40.109.10">
    <property type="entry name" value="NADH Oxidase"/>
    <property type="match status" value="1"/>
</dbReference>
<evidence type="ECO:0000313" key="5">
    <source>
        <dbReference type="EMBL" id="SVB22155.1"/>
    </source>
</evidence>
<keyword evidence="2" id="KW-0288">FMN</keyword>
<reference evidence="5" key="1">
    <citation type="submission" date="2018-05" db="EMBL/GenBank/DDBJ databases">
        <authorList>
            <person name="Lanie J.A."/>
            <person name="Ng W.-L."/>
            <person name="Kazmierczak K.M."/>
            <person name="Andrzejewski T.M."/>
            <person name="Davidsen T.M."/>
            <person name="Wayne K.J."/>
            <person name="Tettelin H."/>
            <person name="Glass J.I."/>
            <person name="Rusch D."/>
            <person name="Podicherti R."/>
            <person name="Tsui H.-C.T."/>
            <person name="Winkler M.E."/>
        </authorList>
    </citation>
    <scope>NUCLEOTIDE SEQUENCE</scope>
</reference>
<keyword evidence="1" id="KW-0285">Flavoprotein</keyword>
<keyword evidence="3" id="KW-0560">Oxidoreductase</keyword>
<evidence type="ECO:0000259" key="4">
    <source>
        <dbReference type="Pfam" id="PF00881"/>
    </source>
</evidence>
<dbReference type="AlphaFoldDB" id="A0A382C7T4"/>
<dbReference type="InterPro" id="IPR050627">
    <property type="entry name" value="Nitroreductase/BluB"/>
</dbReference>
<evidence type="ECO:0000256" key="1">
    <source>
        <dbReference type="ARBA" id="ARBA00022630"/>
    </source>
</evidence>
<proteinExistence type="predicted"/>
<dbReference type="PANTHER" id="PTHR23026:SF90">
    <property type="entry name" value="IODOTYROSINE DEIODINASE 1"/>
    <property type="match status" value="1"/>
</dbReference>
<dbReference type="InterPro" id="IPR029479">
    <property type="entry name" value="Nitroreductase"/>
</dbReference>
<dbReference type="GO" id="GO:0016491">
    <property type="term" value="F:oxidoreductase activity"/>
    <property type="evidence" value="ECO:0007669"/>
    <property type="project" value="UniProtKB-KW"/>
</dbReference>
<dbReference type="CDD" id="cd02144">
    <property type="entry name" value="iodotyrosine_dehalogenase"/>
    <property type="match status" value="1"/>
</dbReference>
<evidence type="ECO:0000256" key="3">
    <source>
        <dbReference type="ARBA" id="ARBA00023002"/>
    </source>
</evidence>
<gene>
    <name evidence="5" type="ORF">METZ01_LOCUS175009</name>
</gene>
<name>A0A382C7T4_9ZZZZ</name>
<dbReference type="PANTHER" id="PTHR23026">
    <property type="entry name" value="NADPH NITROREDUCTASE"/>
    <property type="match status" value="1"/>
</dbReference>
<dbReference type="SUPFAM" id="SSF55469">
    <property type="entry name" value="FMN-dependent nitroreductase-like"/>
    <property type="match status" value="1"/>
</dbReference>
<organism evidence="5">
    <name type="scientific">marine metagenome</name>
    <dbReference type="NCBI Taxonomy" id="408172"/>
    <lineage>
        <taxon>unclassified sequences</taxon>
        <taxon>metagenomes</taxon>
        <taxon>ecological metagenomes</taxon>
    </lineage>
</organism>
<dbReference type="InterPro" id="IPR000415">
    <property type="entry name" value="Nitroreductase-like"/>
</dbReference>
<protein>
    <recommendedName>
        <fullName evidence="4">Nitroreductase domain-containing protein</fullName>
    </recommendedName>
</protein>
<dbReference type="EMBL" id="UINC01033223">
    <property type="protein sequence ID" value="SVB22155.1"/>
    <property type="molecule type" value="Genomic_DNA"/>
</dbReference>
<sequence length="217" mass="25038">MPFQKLHFIKKDKFELISTSQLLLNKMKNRRTVRDFSNEAIPLEAIENAVRIAVSAPSGANKEPWTFAIVTDKKTKKKIRIAAEKEEKEFYTHRATREWLEDLNPFATDWQKPFLETAPYIIVVFKQIYEDGVKSKRKNYYVNESVGIAAGFLLMALHQIGLVVLTHTPSPMGFLEKILHRPKNERAFLLIPVGYPHKETEVPTLRKKPFSEACVLV</sequence>
<accession>A0A382C7T4</accession>
<evidence type="ECO:0000256" key="2">
    <source>
        <dbReference type="ARBA" id="ARBA00022643"/>
    </source>
</evidence>